<evidence type="ECO:0000256" key="3">
    <source>
        <dbReference type="ARBA" id="ARBA00022737"/>
    </source>
</evidence>
<dbReference type="SUPFAM" id="SSF52075">
    <property type="entry name" value="Outer arm dynein light chain 1"/>
    <property type="match status" value="1"/>
</dbReference>
<evidence type="ECO:0000256" key="1">
    <source>
        <dbReference type="ARBA" id="ARBA00004430"/>
    </source>
</evidence>
<dbReference type="Proteomes" id="UP000075714">
    <property type="component" value="Unassembled WGS sequence"/>
</dbReference>
<evidence type="ECO:0000256" key="4">
    <source>
        <dbReference type="SAM" id="Coils"/>
    </source>
</evidence>
<name>A0A150G1U8_GONPE</name>
<feature type="region of interest" description="Disordered" evidence="5">
    <location>
        <begin position="237"/>
        <end position="270"/>
    </location>
</feature>
<feature type="coiled-coil region" evidence="4">
    <location>
        <begin position="865"/>
        <end position="966"/>
    </location>
</feature>
<evidence type="ECO:0000256" key="2">
    <source>
        <dbReference type="ARBA" id="ARBA00022614"/>
    </source>
</evidence>
<dbReference type="OrthoDB" id="1904536at2759"/>
<evidence type="ECO:0000256" key="5">
    <source>
        <dbReference type="SAM" id="MobiDB-lite"/>
    </source>
</evidence>
<dbReference type="InterPro" id="IPR001611">
    <property type="entry name" value="Leu-rich_rpt"/>
</dbReference>
<comment type="caution">
    <text evidence="6">The sequence shown here is derived from an EMBL/GenBank/DDBJ whole genome shotgun (WGS) entry which is preliminary data.</text>
</comment>
<dbReference type="SUPFAM" id="SSF57997">
    <property type="entry name" value="Tropomyosin"/>
    <property type="match status" value="1"/>
</dbReference>
<reference evidence="7" key="1">
    <citation type="journal article" date="2016" name="Nat. Commun.">
        <title>The Gonium pectorale genome demonstrates co-option of cell cycle regulation during the evolution of multicellularity.</title>
        <authorList>
            <person name="Hanschen E.R."/>
            <person name="Marriage T.N."/>
            <person name="Ferris P.J."/>
            <person name="Hamaji T."/>
            <person name="Toyoda A."/>
            <person name="Fujiyama A."/>
            <person name="Neme R."/>
            <person name="Noguchi H."/>
            <person name="Minakuchi Y."/>
            <person name="Suzuki M."/>
            <person name="Kawai-Toyooka H."/>
            <person name="Smith D.R."/>
            <person name="Sparks H."/>
            <person name="Anderson J."/>
            <person name="Bakaric R."/>
            <person name="Luria V."/>
            <person name="Karger A."/>
            <person name="Kirschner M.W."/>
            <person name="Durand P.M."/>
            <person name="Michod R.E."/>
            <person name="Nozaki H."/>
            <person name="Olson B.J."/>
        </authorList>
    </citation>
    <scope>NUCLEOTIDE SEQUENCE [LARGE SCALE GENOMIC DNA]</scope>
    <source>
        <strain evidence="7">NIES-2863</strain>
    </source>
</reference>
<dbReference type="AlphaFoldDB" id="A0A150G1U8"/>
<keyword evidence="3" id="KW-0677">Repeat</keyword>
<dbReference type="InterPro" id="IPR003591">
    <property type="entry name" value="Leu-rich_rpt_typical-subtyp"/>
</dbReference>
<accession>A0A150G1U8</accession>
<dbReference type="GO" id="GO:0005930">
    <property type="term" value="C:axoneme"/>
    <property type="evidence" value="ECO:0007669"/>
    <property type="project" value="UniProtKB-SubCell"/>
</dbReference>
<keyword evidence="7" id="KW-1185">Reference proteome</keyword>
<dbReference type="PROSITE" id="PS51450">
    <property type="entry name" value="LRR"/>
    <property type="match status" value="5"/>
</dbReference>
<dbReference type="PANTHER" id="PTHR15454:SF34">
    <property type="entry name" value="LEUCINE-RICH REPEAT AND COILED-COIL DOMAIN-CONTAINING PROTEIN 1"/>
    <property type="match status" value="1"/>
</dbReference>
<dbReference type="SMART" id="SM00365">
    <property type="entry name" value="LRR_SD22"/>
    <property type="match status" value="5"/>
</dbReference>
<keyword evidence="2" id="KW-0433">Leucine-rich repeat</keyword>
<dbReference type="SMART" id="SM00369">
    <property type="entry name" value="LRR_TYP"/>
    <property type="match status" value="5"/>
</dbReference>
<dbReference type="PANTHER" id="PTHR15454">
    <property type="entry name" value="NISCHARIN RELATED"/>
    <property type="match status" value="1"/>
</dbReference>
<proteinExistence type="predicted"/>
<keyword evidence="4" id="KW-0175">Coiled coil</keyword>
<dbReference type="Gene3D" id="3.80.10.10">
    <property type="entry name" value="Ribonuclease Inhibitor"/>
    <property type="match status" value="2"/>
</dbReference>
<dbReference type="EMBL" id="LSYV01000080">
    <property type="protein sequence ID" value="KXZ43849.1"/>
    <property type="molecule type" value="Genomic_DNA"/>
</dbReference>
<dbReference type="STRING" id="33097.A0A150G1U8"/>
<organism evidence="6 7">
    <name type="scientific">Gonium pectorale</name>
    <name type="common">Green alga</name>
    <dbReference type="NCBI Taxonomy" id="33097"/>
    <lineage>
        <taxon>Eukaryota</taxon>
        <taxon>Viridiplantae</taxon>
        <taxon>Chlorophyta</taxon>
        <taxon>core chlorophytes</taxon>
        <taxon>Chlorophyceae</taxon>
        <taxon>CS clade</taxon>
        <taxon>Chlamydomonadales</taxon>
        <taxon>Volvocaceae</taxon>
        <taxon>Gonium</taxon>
    </lineage>
</organism>
<feature type="compositionally biased region" description="Low complexity" evidence="5">
    <location>
        <begin position="242"/>
        <end position="256"/>
    </location>
</feature>
<sequence>MDTEREQDASLSCIGQGLLAIGQVPELPRLSNLQSLCLHGNNITRVEGLQHLTNLVDLNLSSNALASIDPGSLRALSRLTSLNLASNRLQTVQGLNGLSNLEQLNLSYNYITSLGGLSVLQGPLSKLRVLNLKHNQLSSLQAFSVLVGCMSLRWLQVAGNPVCQLPNYMQALVTVLSQVTRLDALSSAEALSSPYDAQAAQQFAAMRLKSFEPSMSAQLPQPARAVQPVSTRARMPGMDHMPSSAPHQPAWQAPHPENSGPVPRPPGHGGMPYRPEQAQPALPSWAVKVIVADATAQTSEYTPLVQRLQKEALEMRQQLTALTDELEKRNANEESLRAAMQEAVTAAQEEAHRRVEEGFREASFAVSKALLRGELQRLNAQLLEQQSTAAAALEEERRRGGATEAAVREQLAAAQAGAASAATELSVMRAAAAAAEQKVASLEAALKQSSTTTMSMTAQIAQTMAEANAQIDVLKARLGTMEQQLADHQRREVDARAEINALTSAVQGARTQHARELEAVAKLHEDALKAAVEKERAAAEERGKAAAMQQVQAERSALHEQIAFLKVQLQFAIKESDKEHQAAQAVLRTAQAEAVELRAALQAAVAKQREGEALVSDFTGVVQQQKAAIQALQRDKEALATRLKACGPDAFEALAAENLRLKRDAAERDMYREQADDARRRWQEVERRLTETQVSASRTADELTAKLRAAESALVAAREEAGRADAVAERLRQDVAAQQDVVKIKVAMLDSANDTIASLKAEIADLQAEVDEARRAAEEAEAALAREQQQADEEDAEKTHLRQQLAASEAAAAAARSALVEAQARLKEAEGRLRTAGEAVAEKDRMIKYVEEEVDRVKELFEKREQRLRDERDAARVDAEAAREAAASQVADANARLDRLSHELERARGQLEDAALQLEEQRRVAMQANGAAAERAAESQRLSGRVAELEAEMRGLLEAVERHKATSAHKMRQLASLLQEL</sequence>
<evidence type="ECO:0000313" key="7">
    <source>
        <dbReference type="Proteomes" id="UP000075714"/>
    </source>
</evidence>
<evidence type="ECO:0000313" key="6">
    <source>
        <dbReference type="EMBL" id="KXZ43849.1"/>
    </source>
</evidence>
<evidence type="ECO:0008006" key="8">
    <source>
        <dbReference type="Google" id="ProtNLM"/>
    </source>
</evidence>
<feature type="region of interest" description="Disordered" evidence="5">
    <location>
        <begin position="780"/>
        <end position="800"/>
    </location>
</feature>
<feature type="coiled-coil region" evidence="4">
    <location>
        <begin position="305"/>
        <end position="395"/>
    </location>
</feature>
<protein>
    <recommendedName>
        <fullName evidence="8">U2A'/phosphoprotein 32 family A C-terminal domain-containing protein</fullName>
    </recommendedName>
</protein>
<comment type="subcellular location">
    <subcellularLocation>
        <location evidence="1">Cytoplasm</location>
        <location evidence="1">Cytoskeleton</location>
        <location evidence="1">Cilium axoneme</location>
    </subcellularLocation>
</comment>
<dbReference type="Pfam" id="PF13855">
    <property type="entry name" value="LRR_8"/>
    <property type="match status" value="1"/>
</dbReference>
<gene>
    <name evidence="6" type="ORF">GPECTOR_79g128</name>
</gene>
<dbReference type="InterPro" id="IPR032675">
    <property type="entry name" value="LRR_dom_sf"/>
</dbReference>